<keyword evidence="1" id="KW-0812">Transmembrane</keyword>
<reference evidence="3" key="1">
    <citation type="submission" date="2015-09" db="EMBL/GenBank/DDBJ databases">
        <authorList>
            <person name="Rodrigo-Torres L."/>
            <person name="Arahal D.R."/>
        </authorList>
    </citation>
    <scope>NUCLEOTIDE SEQUENCE [LARGE SCALE GENOMIC DNA]</scope>
    <source>
        <strain evidence="3">CECT 4293</strain>
    </source>
</reference>
<keyword evidence="1" id="KW-1133">Transmembrane helix</keyword>
<evidence type="ECO:0000313" key="2">
    <source>
        <dbReference type="EMBL" id="CUH45139.1"/>
    </source>
</evidence>
<dbReference type="Proteomes" id="UP000050786">
    <property type="component" value="Unassembled WGS sequence"/>
</dbReference>
<dbReference type="RefSeq" id="WP_058275063.1">
    <property type="nucleotide sequence ID" value="NZ_CYPS01000064.1"/>
</dbReference>
<feature type="transmembrane region" description="Helical" evidence="1">
    <location>
        <begin position="9"/>
        <end position="33"/>
    </location>
</feature>
<evidence type="ECO:0000256" key="1">
    <source>
        <dbReference type="SAM" id="Phobius"/>
    </source>
</evidence>
<organism evidence="2 3">
    <name type="scientific">Ruegeria atlantica</name>
    <dbReference type="NCBI Taxonomy" id="81569"/>
    <lineage>
        <taxon>Bacteria</taxon>
        <taxon>Pseudomonadati</taxon>
        <taxon>Pseudomonadota</taxon>
        <taxon>Alphaproteobacteria</taxon>
        <taxon>Rhodobacterales</taxon>
        <taxon>Roseobacteraceae</taxon>
        <taxon>Ruegeria</taxon>
    </lineage>
</organism>
<gene>
    <name evidence="2" type="ORF">RUM4293_04049</name>
</gene>
<keyword evidence="3" id="KW-1185">Reference proteome</keyword>
<accession>A0A0P1E968</accession>
<keyword evidence="1" id="KW-0472">Membrane</keyword>
<dbReference type="Pfam" id="PF20122">
    <property type="entry name" value="DUF6512"/>
    <property type="match status" value="1"/>
</dbReference>
<proteinExistence type="predicted"/>
<feature type="transmembrane region" description="Helical" evidence="1">
    <location>
        <begin position="140"/>
        <end position="159"/>
    </location>
</feature>
<feature type="transmembrane region" description="Helical" evidence="1">
    <location>
        <begin position="109"/>
        <end position="133"/>
    </location>
</feature>
<dbReference type="EMBL" id="CYPS01000064">
    <property type="protein sequence ID" value="CUH45139.1"/>
    <property type="molecule type" value="Genomic_DNA"/>
</dbReference>
<feature type="transmembrane region" description="Helical" evidence="1">
    <location>
        <begin position="53"/>
        <end position="71"/>
    </location>
</feature>
<feature type="transmembrane region" description="Helical" evidence="1">
    <location>
        <begin position="83"/>
        <end position="103"/>
    </location>
</feature>
<dbReference type="InterPro" id="IPR045407">
    <property type="entry name" value="DUF6512"/>
</dbReference>
<dbReference type="AlphaFoldDB" id="A0A0P1E968"/>
<protein>
    <submittedName>
        <fullName evidence="2">Uncharacterized protein</fullName>
    </submittedName>
</protein>
<name>A0A0P1E968_9RHOB</name>
<sequence>MLETTSRIVWLEALGAILMILLGSGLHFAFVLLGSWTPMALVAAVNESIWEHLKLAFWPGLLWACLMPLPPRLTRRDVFSAKGFSLATTAILIVTVFTAYTAILERNFLVFDIGIFVAAICIGQIVSILMLVYEDRMRELIHVFGLVLFGLQVVAYSTLTFFPLNHWLFIEARSGTIGIPAH</sequence>
<evidence type="ECO:0000313" key="3">
    <source>
        <dbReference type="Proteomes" id="UP000050786"/>
    </source>
</evidence>